<reference evidence="1" key="1">
    <citation type="journal article" date="2014" name="Front. Microbiol.">
        <title>High frequency of phylogenetically diverse reductive dehalogenase-homologous genes in deep subseafloor sedimentary metagenomes.</title>
        <authorList>
            <person name="Kawai M."/>
            <person name="Futagami T."/>
            <person name="Toyoda A."/>
            <person name="Takaki Y."/>
            <person name="Nishi S."/>
            <person name="Hori S."/>
            <person name="Arai W."/>
            <person name="Tsubouchi T."/>
            <person name="Morono Y."/>
            <person name="Uchiyama I."/>
            <person name="Ito T."/>
            <person name="Fujiyama A."/>
            <person name="Inagaki F."/>
            <person name="Takami H."/>
        </authorList>
    </citation>
    <scope>NUCLEOTIDE SEQUENCE</scope>
    <source>
        <strain evidence="1">Expedition CK06-06</strain>
    </source>
</reference>
<sequence>TSFSVYANKEKVYTGYLYPAWSSSPLPTGPYIDFPFMYPEYVIKISIRSDEYYTLGNSKPDPREDEKIVNALKAYDQFHAGLSCSIDEIDIKPIGQQSFKFTIANKDTFNYYVLSPERMGIGLFHYFTNGLIFLNETAGWLNHQCATISPEPWDSWSIDWLDLIESGTSKSYNIHYSDFDTIPSGQYQVSFYYPGLRNVEIHDINQSNGRIWLGGITIRMERFVE</sequence>
<dbReference type="AlphaFoldDB" id="X1N289"/>
<organism evidence="1">
    <name type="scientific">marine sediment metagenome</name>
    <dbReference type="NCBI Taxonomy" id="412755"/>
    <lineage>
        <taxon>unclassified sequences</taxon>
        <taxon>metagenomes</taxon>
        <taxon>ecological metagenomes</taxon>
    </lineage>
</organism>
<name>X1N289_9ZZZZ</name>
<gene>
    <name evidence="1" type="ORF">S06H3_33739</name>
</gene>
<evidence type="ECO:0000313" key="1">
    <source>
        <dbReference type="EMBL" id="GAI24386.1"/>
    </source>
</evidence>
<feature type="non-terminal residue" evidence="1">
    <location>
        <position position="1"/>
    </location>
</feature>
<proteinExistence type="predicted"/>
<dbReference type="EMBL" id="BARV01020172">
    <property type="protein sequence ID" value="GAI24386.1"/>
    <property type="molecule type" value="Genomic_DNA"/>
</dbReference>
<comment type="caution">
    <text evidence="1">The sequence shown here is derived from an EMBL/GenBank/DDBJ whole genome shotgun (WGS) entry which is preliminary data.</text>
</comment>
<protein>
    <submittedName>
        <fullName evidence="1">Uncharacterized protein</fullName>
    </submittedName>
</protein>
<accession>X1N289</accession>